<evidence type="ECO:0000313" key="3">
    <source>
        <dbReference type="Proteomes" id="UP000298030"/>
    </source>
</evidence>
<reference evidence="2 3" key="1">
    <citation type="journal article" date="2019" name="Nat. Ecol. Evol.">
        <title>Megaphylogeny resolves global patterns of mushroom evolution.</title>
        <authorList>
            <person name="Varga T."/>
            <person name="Krizsan K."/>
            <person name="Foldi C."/>
            <person name="Dima B."/>
            <person name="Sanchez-Garcia M."/>
            <person name="Sanchez-Ramirez S."/>
            <person name="Szollosi G.J."/>
            <person name="Szarkandi J.G."/>
            <person name="Papp V."/>
            <person name="Albert L."/>
            <person name="Andreopoulos W."/>
            <person name="Angelini C."/>
            <person name="Antonin V."/>
            <person name="Barry K.W."/>
            <person name="Bougher N.L."/>
            <person name="Buchanan P."/>
            <person name="Buyck B."/>
            <person name="Bense V."/>
            <person name="Catcheside P."/>
            <person name="Chovatia M."/>
            <person name="Cooper J."/>
            <person name="Damon W."/>
            <person name="Desjardin D."/>
            <person name="Finy P."/>
            <person name="Geml J."/>
            <person name="Haridas S."/>
            <person name="Hughes K."/>
            <person name="Justo A."/>
            <person name="Karasinski D."/>
            <person name="Kautmanova I."/>
            <person name="Kiss B."/>
            <person name="Kocsube S."/>
            <person name="Kotiranta H."/>
            <person name="LaButti K.M."/>
            <person name="Lechner B.E."/>
            <person name="Liimatainen K."/>
            <person name="Lipzen A."/>
            <person name="Lukacs Z."/>
            <person name="Mihaltcheva S."/>
            <person name="Morgado L.N."/>
            <person name="Niskanen T."/>
            <person name="Noordeloos M.E."/>
            <person name="Ohm R.A."/>
            <person name="Ortiz-Santana B."/>
            <person name="Ovrebo C."/>
            <person name="Racz N."/>
            <person name="Riley R."/>
            <person name="Savchenko A."/>
            <person name="Shiryaev A."/>
            <person name="Soop K."/>
            <person name="Spirin V."/>
            <person name="Szebenyi C."/>
            <person name="Tomsovsky M."/>
            <person name="Tulloss R.E."/>
            <person name="Uehling J."/>
            <person name="Grigoriev I.V."/>
            <person name="Vagvolgyi C."/>
            <person name="Papp T."/>
            <person name="Martin F.M."/>
            <person name="Miettinen O."/>
            <person name="Hibbett D.S."/>
            <person name="Nagy L.G."/>
        </authorList>
    </citation>
    <scope>NUCLEOTIDE SEQUENCE [LARGE SCALE GENOMIC DNA]</scope>
    <source>
        <strain evidence="2 3">FP101781</strain>
    </source>
</reference>
<protein>
    <submittedName>
        <fullName evidence="2">Uncharacterized protein</fullName>
    </submittedName>
</protein>
<sequence>MLIMWRTPVSREATMVLLALPLLRKPHPGHLTFMDHRLRTKDLVPFFSPSPMPHTLATEGPRHRILAACPGRGRLSWRRSRRGWKMRRSSILWRGLVKKEGQEQRVKPRIHSFPHIYDTYSQRRSQRPRTVSMCSGSVDPSGAENRPLHKPLQRS</sequence>
<evidence type="ECO:0000256" key="1">
    <source>
        <dbReference type="SAM" id="MobiDB-lite"/>
    </source>
</evidence>
<dbReference type="AlphaFoldDB" id="A0A4Y7SBF5"/>
<proteinExistence type="predicted"/>
<keyword evidence="3" id="KW-1185">Reference proteome</keyword>
<gene>
    <name evidence="2" type="ORF">FA13DRAFT_507992</name>
</gene>
<evidence type="ECO:0000313" key="2">
    <source>
        <dbReference type="EMBL" id="TEB19005.1"/>
    </source>
</evidence>
<comment type="caution">
    <text evidence="2">The sequence shown here is derived from an EMBL/GenBank/DDBJ whole genome shotgun (WGS) entry which is preliminary data.</text>
</comment>
<organism evidence="2 3">
    <name type="scientific">Coprinellus micaceus</name>
    <name type="common">Glistening ink-cap mushroom</name>
    <name type="synonym">Coprinus micaceus</name>
    <dbReference type="NCBI Taxonomy" id="71717"/>
    <lineage>
        <taxon>Eukaryota</taxon>
        <taxon>Fungi</taxon>
        <taxon>Dikarya</taxon>
        <taxon>Basidiomycota</taxon>
        <taxon>Agaricomycotina</taxon>
        <taxon>Agaricomycetes</taxon>
        <taxon>Agaricomycetidae</taxon>
        <taxon>Agaricales</taxon>
        <taxon>Agaricineae</taxon>
        <taxon>Psathyrellaceae</taxon>
        <taxon>Coprinellus</taxon>
    </lineage>
</organism>
<accession>A0A4Y7SBF5</accession>
<dbReference type="Proteomes" id="UP000298030">
    <property type="component" value="Unassembled WGS sequence"/>
</dbReference>
<feature type="compositionally biased region" description="Polar residues" evidence="1">
    <location>
        <begin position="121"/>
        <end position="135"/>
    </location>
</feature>
<feature type="region of interest" description="Disordered" evidence="1">
    <location>
        <begin position="121"/>
        <end position="155"/>
    </location>
</feature>
<name>A0A4Y7SBF5_COPMI</name>
<dbReference type="EMBL" id="QPFP01000212">
    <property type="protein sequence ID" value="TEB19005.1"/>
    <property type="molecule type" value="Genomic_DNA"/>
</dbReference>